<dbReference type="PANTHER" id="PTHR31389">
    <property type="entry name" value="LD39211P"/>
    <property type="match status" value="1"/>
</dbReference>
<dbReference type="EMBL" id="CATQJL010000316">
    <property type="protein sequence ID" value="CAJ0605283.1"/>
    <property type="molecule type" value="Genomic_DNA"/>
</dbReference>
<evidence type="ECO:0000313" key="2">
    <source>
        <dbReference type="Proteomes" id="UP001176961"/>
    </source>
</evidence>
<name>A0AA36MCK1_CYLNA</name>
<gene>
    <name evidence="1" type="ORF">CYNAS_LOCUS17266</name>
</gene>
<dbReference type="Proteomes" id="UP001176961">
    <property type="component" value="Unassembled WGS sequence"/>
</dbReference>
<reference evidence="1" key="1">
    <citation type="submission" date="2023-07" db="EMBL/GenBank/DDBJ databases">
        <authorList>
            <consortium name="CYATHOMIX"/>
        </authorList>
    </citation>
    <scope>NUCLEOTIDE SEQUENCE</scope>
    <source>
        <strain evidence="1">N/A</strain>
    </source>
</reference>
<evidence type="ECO:0000313" key="1">
    <source>
        <dbReference type="EMBL" id="CAJ0605283.1"/>
    </source>
</evidence>
<protein>
    <submittedName>
        <fullName evidence="1">Uncharacterized protein</fullName>
    </submittedName>
</protein>
<accession>A0AA36MCK1</accession>
<dbReference type="AlphaFoldDB" id="A0AA36MCK1"/>
<sequence length="133" mass="15555">MEADCYSRLYDYLPTDIEAVKKDPCYCAGFTFVVKTTDVVELLKWYVLCALQKDCMGPSGANHTCTFAKDDQFTKYAKCHRYDQSVVNILLANLFEHKPNRYVVSQPGGVELWRLKKNVYGKEFWHITRNIYY</sequence>
<comment type="caution">
    <text evidence="1">The sequence shown here is derived from an EMBL/GenBank/DDBJ whole genome shotgun (WGS) entry which is preliminary data.</text>
</comment>
<organism evidence="1 2">
    <name type="scientific">Cylicocyclus nassatus</name>
    <name type="common">Nematode worm</name>
    <dbReference type="NCBI Taxonomy" id="53992"/>
    <lineage>
        <taxon>Eukaryota</taxon>
        <taxon>Metazoa</taxon>
        <taxon>Ecdysozoa</taxon>
        <taxon>Nematoda</taxon>
        <taxon>Chromadorea</taxon>
        <taxon>Rhabditida</taxon>
        <taxon>Rhabditina</taxon>
        <taxon>Rhabditomorpha</taxon>
        <taxon>Strongyloidea</taxon>
        <taxon>Strongylidae</taxon>
        <taxon>Cylicocyclus</taxon>
    </lineage>
</organism>
<proteinExistence type="predicted"/>
<dbReference type="PANTHER" id="PTHR31389:SF4">
    <property type="entry name" value="LD39211P"/>
    <property type="match status" value="1"/>
</dbReference>
<keyword evidence="2" id="KW-1185">Reference proteome</keyword>